<organism evidence="2">
    <name type="scientific">Rhipicephalus zambeziensis</name>
    <dbReference type="NCBI Taxonomy" id="60191"/>
    <lineage>
        <taxon>Eukaryota</taxon>
        <taxon>Metazoa</taxon>
        <taxon>Ecdysozoa</taxon>
        <taxon>Arthropoda</taxon>
        <taxon>Chelicerata</taxon>
        <taxon>Arachnida</taxon>
        <taxon>Acari</taxon>
        <taxon>Parasitiformes</taxon>
        <taxon>Ixodida</taxon>
        <taxon>Ixodoidea</taxon>
        <taxon>Ixodidae</taxon>
        <taxon>Rhipicephalinae</taxon>
        <taxon>Rhipicephalus</taxon>
        <taxon>Rhipicephalus</taxon>
    </lineage>
</organism>
<feature type="chain" id="PRO_5012962902" evidence="1">
    <location>
        <begin position="23"/>
        <end position="233"/>
    </location>
</feature>
<sequence length="233" mass="25944">MNPAGLLVLNLSIVASIVSATAQHTNKWSLPPVGDGVKVKVQVYFDSSVSTKNGSKEGQQNKTEPTINDFKTLFQLVQEHFHNQSVMTQFEVKNAQKNEGIGVTYGSHSLNASATLENLKKYAERNTSTNDTITYFFTQKPLLQQTSQGDKVDVLYDDLSTFKTFCSGETSAAVVAYYPEGKQRHYGAAEATARVFGLKKYLKFTWNDLKTLLMVFSKCPKSDCWKKCLLGNE</sequence>
<protein>
    <submittedName>
        <fullName evidence="2">28 kDa Metastriate family member</fullName>
    </submittedName>
</protein>
<accession>A0A224YA56</accession>
<reference evidence="2" key="1">
    <citation type="journal article" date="2017" name="Parasit. Vectors">
        <title>Sialotranscriptomics of Rhipicephalus zambeziensis reveals intricate expression profiles of secretory proteins and suggests tight temporal transcriptional regulation during blood-feeding.</title>
        <authorList>
            <person name="de Castro M.H."/>
            <person name="de Klerk D."/>
            <person name="Pienaar R."/>
            <person name="Rees D.J.G."/>
            <person name="Mans B.J."/>
        </authorList>
    </citation>
    <scope>NUCLEOTIDE SEQUENCE</scope>
    <source>
        <tissue evidence="2">Salivary glands</tissue>
    </source>
</reference>
<keyword evidence="1" id="KW-0732">Signal</keyword>
<evidence type="ECO:0000313" key="2">
    <source>
        <dbReference type="EMBL" id="MAA11193.1"/>
    </source>
</evidence>
<evidence type="ECO:0000256" key="1">
    <source>
        <dbReference type="SAM" id="SignalP"/>
    </source>
</evidence>
<feature type="signal peptide" evidence="1">
    <location>
        <begin position="1"/>
        <end position="22"/>
    </location>
</feature>
<dbReference type="EMBL" id="GFPF01000047">
    <property type="protein sequence ID" value="MAA11193.1"/>
    <property type="molecule type" value="Transcribed_RNA"/>
</dbReference>
<name>A0A224YA56_9ACAR</name>
<proteinExistence type="predicted"/>
<dbReference type="AlphaFoldDB" id="A0A224YA56"/>